<keyword evidence="11" id="KW-1185">Reference proteome</keyword>
<name>G8JWV7_ERECY</name>
<dbReference type="GeneID" id="11469830"/>
<feature type="transmembrane region" description="Helical" evidence="8">
    <location>
        <begin position="291"/>
        <end position="311"/>
    </location>
</feature>
<feature type="transmembrane region" description="Helical" evidence="8">
    <location>
        <begin position="141"/>
        <end position="163"/>
    </location>
</feature>
<feature type="transmembrane region" description="Helical" evidence="8">
    <location>
        <begin position="388"/>
        <end position="410"/>
    </location>
</feature>
<keyword evidence="6 8" id="KW-1133">Transmembrane helix</keyword>
<dbReference type="InParanoid" id="G8JWV7"/>
<feature type="transmembrane region" description="Helical" evidence="8">
    <location>
        <begin position="498"/>
        <end position="514"/>
    </location>
</feature>
<dbReference type="PIRSF" id="PIRSF006060">
    <property type="entry name" value="AA_transporter"/>
    <property type="match status" value="1"/>
</dbReference>
<dbReference type="InterPro" id="IPR004841">
    <property type="entry name" value="AA-permease/SLC12A_dom"/>
</dbReference>
<evidence type="ECO:0000256" key="1">
    <source>
        <dbReference type="ARBA" id="ARBA00004141"/>
    </source>
</evidence>
<organism evidence="10 11">
    <name type="scientific">Eremothecium cymbalariae (strain CBS 270.75 / DBVPG 7215 / KCTC 17166 / NRRL Y-17582)</name>
    <name type="common">Yeast</name>
    <dbReference type="NCBI Taxonomy" id="931890"/>
    <lineage>
        <taxon>Eukaryota</taxon>
        <taxon>Fungi</taxon>
        <taxon>Dikarya</taxon>
        <taxon>Ascomycota</taxon>
        <taxon>Saccharomycotina</taxon>
        <taxon>Saccharomycetes</taxon>
        <taxon>Saccharomycetales</taxon>
        <taxon>Saccharomycetaceae</taxon>
        <taxon>Eremothecium</taxon>
    </lineage>
</organism>
<dbReference type="KEGG" id="erc:Ecym_8035"/>
<feature type="domain" description="Amino acid permease/ SLC12A" evidence="9">
    <location>
        <begin position="59"/>
        <end position="523"/>
    </location>
</feature>
<dbReference type="InterPro" id="IPR004840">
    <property type="entry name" value="Amino_acid_permease_CS"/>
</dbReference>
<dbReference type="InterPro" id="IPR050524">
    <property type="entry name" value="APC_YAT"/>
</dbReference>
<keyword evidence="4 8" id="KW-0812">Transmembrane</keyword>
<dbReference type="PANTHER" id="PTHR43341">
    <property type="entry name" value="AMINO ACID PERMEASE"/>
    <property type="match status" value="1"/>
</dbReference>
<comment type="similarity">
    <text evidence="2">Belongs to the amino acid-polyamine-organocation (APC) superfamily. YAT (TC 2.A.3.10) family.</text>
</comment>
<feature type="transmembrane region" description="Helical" evidence="8">
    <location>
        <begin position="202"/>
        <end position="220"/>
    </location>
</feature>
<dbReference type="GO" id="GO:0005886">
    <property type="term" value="C:plasma membrane"/>
    <property type="evidence" value="ECO:0007669"/>
    <property type="project" value="EnsemblFungi"/>
</dbReference>
<dbReference type="FunCoup" id="G8JWV7">
    <property type="interactions" value="154"/>
</dbReference>
<dbReference type="HOGENOM" id="CLU_007946_12_1_1"/>
<keyword evidence="7 8" id="KW-0472">Membrane</keyword>
<evidence type="ECO:0000259" key="9">
    <source>
        <dbReference type="Pfam" id="PF00324"/>
    </source>
</evidence>
<evidence type="ECO:0000256" key="6">
    <source>
        <dbReference type="ARBA" id="ARBA00022989"/>
    </source>
</evidence>
<feature type="transmembrane region" description="Helical" evidence="8">
    <location>
        <begin position="348"/>
        <end position="367"/>
    </location>
</feature>
<dbReference type="PROSITE" id="PS00218">
    <property type="entry name" value="AMINO_ACID_PERMEASE_1"/>
    <property type="match status" value="1"/>
</dbReference>
<dbReference type="RefSeq" id="XP_003648148.1">
    <property type="nucleotide sequence ID" value="XM_003648100.1"/>
</dbReference>
<dbReference type="GO" id="GO:0015193">
    <property type="term" value="F:L-proline transmembrane transporter activity"/>
    <property type="evidence" value="ECO:0007669"/>
    <property type="project" value="EnsemblFungi"/>
</dbReference>
<dbReference type="GO" id="GO:0015824">
    <property type="term" value="P:proline transport"/>
    <property type="evidence" value="ECO:0007669"/>
    <property type="project" value="EnsemblFungi"/>
</dbReference>
<evidence type="ECO:0000256" key="5">
    <source>
        <dbReference type="ARBA" id="ARBA00022970"/>
    </source>
</evidence>
<accession>G8JWV7</accession>
<feature type="transmembrane region" description="Helical" evidence="8">
    <location>
        <begin position="62"/>
        <end position="81"/>
    </location>
</feature>
<proteinExistence type="inferred from homology"/>
<feature type="transmembrane region" description="Helical" evidence="8">
    <location>
        <begin position="169"/>
        <end position="190"/>
    </location>
</feature>
<evidence type="ECO:0000313" key="11">
    <source>
        <dbReference type="Proteomes" id="UP000006790"/>
    </source>
</evidence>
<dbReference type="Gene3D" id="1.20.1740.10">
    <property type="entry name" value="Amino acid/polyamine transporter I"/>
    <property type="match status" value="1"/>
</dbReference>
<dbReference type="eggNOG" id="KOG1286">
    <property type="taxonomic scope" value="Eukaryota"/>
</dbReference>
<dbReference type="Proteomes" id="UP000006790">
    <property type="component" value="Chromosome 8"/>
</dbReference>
<keyword evidence="3" id="KW-0813">Transport</keyword>
<dbReference type="OrthoDB" id="3900342at2759"/>
<reference evidence="11" key="1">
    <citation type="journal article" date="2012" name="G3 (Bethesda)">
        <title>Pichia sorbitophila, an interspecies yeast hybrid reveals early steps of genome resolution following polyploidization.</title>
        <authorList>
            <person name="Leh Louis V."/>
            <person name="Despons L."/>
            <person name="Friedrich A."/>
            <person name="Martin T."/>
            <person name="Durrens P."/>
            <person name="Casaregola S."/>
            <person name="Neuveglise C."/>
            <person name="Fairhead C."/>
            <person name="Marck C."/>
            <person name="Cruz J.A."/>
            <person name="Straub M.L."/>
            <person name="Kugler V."/>
            <person name="Sacerdot C."/>
            <person name="Uzunov Z."/>
            <person name="Thierry A."/>
            <person name="Weiss S."/>
            <person name="Bleykasten C."/>
            <person name="De Montigny J."/>
            <person name="Jacques N."/>
            <person name="Jung P."/>
            <person name="Lemaire M."/>
            <person name="Mallet S."/>
            <person name="Morel G."/>
            <person name="Richard G.F."/>
            <person name="Sarkar A."/>
            <person name="Savel G."/>
            <person name="Schacherer J."/>
            <person name="Seret M.L."/>
            <person name="Talla E."/>
            <person name="Samson G."/>
            <person name="Jubin C."/>
            <person name="Poulain J."/>
            <person name="Vacherie B."/>
            <person name="Barbe V."/>
            <person name="Pelletier E."/>
            <person name="Sherman D.J."/>
            <person name="Westhof E."/>
            <person name="Weissenbach J."/>
            <person name="Baret P.V."/>
            <person name="Wincker P."/>
            <person name="Gaillardin C."/>
            <person name="Dujon B."/>
            <person name="Souciet J.L."/>
        </authorList>
    </citation>
    <scope>NUCLEOTIDE SEQUENCE [LARGE SCALE GENOMIC DNA]</scope>
    <source>
        <strain evidence="11">CBS 270.75 / DBVPG 7215 / KCTC 17166 / NRRL Y-17582</strain>
    </source>
</reference>
<dbReference type="FunFam" id="1.20.1740.10:FF:000006">
    <property type="entry name" value="General amino acid permease"/>
    <property type="match status" value="1"/>
</dbReference>
<comment type="subcellular location">
    <subcellularLocation>
        <location evidence="1">Membrane</location>
        <topology evidence="1">Multi-pass membrane protein</topology>
    </subcellularLocation>
</comment>
<gene>
    <name evidence="10" type="ordered locus">Ecym_8035</name>
</gene>
<evidence type="ECO:0000256" key="2">
    <source>
        <dbReference type="ARBA" id="ARBA00006983"/>
    </source>
</evidence>
<feature type="transmembrane region" description="Helical" evidence="8">
    <location>
        <begin position="464"/>
        <end position="486"/>
    </location>
</feature>
<sequence length="563" mass="62935">MSLEIKKEASVSKQEFNGMKEVKSNEETYRTSHSNLESQNSDVVSDYEHNLKKGLSNRHIQLIALGGCIGTGLFVGTSSTLTQCGPAPLFLSFIIISTMVYCIMCTLAEMVCYLPQQGSVPELVTRYVDPSLGFAAGWNYAYSYAMLVATELTAAAGIVRYWTDQVPQGVWITIFLIVVVVLNFSAVRFYGESEFWFASLKIICILALLVVSIVIFFGGAPNHDRVGFRYWRNPGAFGYHITGGNLGRFLDLWTAIIKSAFAFILSPELVGLACVEAKDTRRNIEKASRRFIYRIIFFYLSSSLMIGVIVAKNDHNLLLALEENRPGAASSPFVQGIANSGIPVLNHVINVAILTSAWSAGNSFFYASSRSILALSKQGDAPKIFSKINRFGVPYNAVFLCSLVACLAYLNVSSTSSKVFQWLSNICTISGFIGWFLIGVAYIRFRKAILFNRLLDRIPYRSPLQPFSAYFFTIVVAIITLTNGYVVFIKGRWDYKDFLTSYISLPIFLAFYLGHKTIYKTRFCIPVDQIDVITGLEEAEEEAKLSVVRVPKNAWEKFINWLL</sequence>
<dbReference type="OMA" id="AIMCIVP"/>
<evidence type="ECO:0000313" key="10">
    <source>
        <dbReference type="EMBL" id="AET41331.1"/>
    </source>
</evidence>
<evidence type="ECO:0000256" key="8">
    <source>
        <dbReference type="SAM" id="Phobius"/>
    </source>
</evidence>
<dbReference type="AlphaFoldDB" id="G8JWV7"/>
<keyword evidence="5" id="KW-0029">Amino-acid transport</keyword>
<dbReference type="GO" id="GO:0015812">
    <property type="term" value="P:gamma-aminobutyric acid transport"/>
    <property type="evidence" value="ECO:0007669"/>
    <property type="project" value="EnsemblFungi"/>
</dbReference>
<evidence type="ECO:0000256" key="3">
    <source>
        <dbReference type="ARBA" id="ARBA00022448"/>
    </source>
</evidence>
<evidence type="ECO:0000256" key="7">
    <source>
        <dbReference type="ARBA" id="ARBA00023136"/>
    </source>
</evidence>
<evidence type="ECO:0000256" key="4">
    <source>
        <dbReference type="ARBA" id="ARBA00022692"/>
    </source>
</evidence>
<protein>
    <recommendedName>
        <fullName evidence="9">Amino acid permease/ SLC12A domain-containing protein</fullName>
    </recommendedName>
</protein>
<feature type="transmembrane region" description="Helical" evidence="8">
    <location>
        <begin position="87"/>
        <end position="108"/>
    </location>
</feature>
<dbReference type="Pfam" id="PF00324">
    <property type="entry name" value="AA_permease"/>
    <property type="match status" value="1"/>
</dbReference>
<dbReference type="EMBL" id="CP002504">
    <property type="protein sequence ID" value="AET41331.1"/>
    <property type="molecule type" value="Genomic_DNA"/>
</dbReference>
<dbReference type="PANTHER" id="PTHR43341:SF36">
    <property type="entry name" value="PROLINE-SPECIFIC PERMEASE"/>
    <property type="match status" value="1"/>
</dbReference>
<feature type="transmembrane region" description="Helical" evidence="8">
    <location>
        <begin position="422"/>
        <end position="443"/>
    </location>
</feature>